<feature type="non-terminal residue" evidence="10">
    <location>
        <position position="1"/>
    </location>
</feature>
<evidence type="ECO:0000256" key="4">
    <source>
        <dbReference type="ARBA" id="ARBA00022801"/>
    </source>
</evidence>
<keyword evidence="2" id="KW-0547">Nucleotide-binding</keyword>
<keyword evidence="6" id="KW-0067">ATP-binding</keyword>
<dbReference type="InterPro" id="IPR041500">
    <property type="entry name" value="RecC_C"/>
</dbReference>
<keyword evidence="4" id="KW-0378">Hydrolase</keyword>
<evidence type="ECO:0000256" key="2">
    <source>
        <dbReference type="ARBA" id="ARBA00022741"/>
    </source>
</evidence>
<evidence type="ECO:0000313" key="10">
    <source>
        <dbReference type="EMBL" id="SVC89943.1"/>
    </source>
</evidence>
<evidence type="ECO:0000256" key="3">
    <source>
        <dbReference type="ARBA" id="ARBA00022763"/>
    </source>
</evidence>
<keyword evidence="1" id="KW-0540">Nuclease</keyword>
<evidence type="ECO:0000256" key="6">
    <source>
        <dbReference type="ARBA" id="ARBA00022840"/>
    </source>
</evidence>
<dbReference type="GO" id="GO:0006281">
    <property type="term" value="P:DNA repair"/>
    <property type="evidence" value="ECO:0007669"/>
    <property type="project" value="UniProtKB-KW"/>
</dbReference>
<evidence type="ECO:0000256" key="8">
    <source>
        <dbReference type="ARBA" id="ARBA00023204"/>
    </source>
</evidence>
<dbReference type="AlphaFoldDB" id="A0A382QWP3"/>
<dbReference type="GO" id="GO:0006310">
    <property type="term" value="P:DNA recombination"/>
    <property type="evidence" value="ECO:0007669"/>
    <property type="project" value="TreeGrafter"/>
</dbReference>
<feature type="domain" description="RecC C-terminal" evidence="9">
    <location>
        <begin position="7"/>
        <end position="110"/>
    </location>
</feature>
<dbReference type="GO" id="GO:0004527">
    <property type="term" value="F:exonuclease activity"/>
    <property type="evidence" value="ECO:0007669"/>
    <property type="project" value="UniProtKB-KW"/>
</dbReference>
<dbReference type="PANTHER" id="PTHR30591:SF1">
    <property type="entry name" value="RECBCD ENZYME SUBUNIT RECC"/>
    <property type="match status" value="1"/>
</dbReference>
<evidence type="ECO:0000256" key="1">
    <source>
        <dbReference type="ARBA" id="ARBA00022722"/>
    </source>
</evidence>
<reference evidence="10" key="1">
    <citation type="submission" date="2018-05" db="EMBL/GenBank/DDBJ databases">
        <authorList>
            <person name="Lanie J.A."/>
            <person name="Ng W.-L."/>
            <person name="Kazmierczak K.M."/>
            <person name="Andrzejewski T.M."/>
            <person name="Davidsen T.M."/>
            <person name="Wayne K.J."/>
            <person name="Tettelin H."/>
            <person name="Glass J.I."/>
            <person name="Rusch D."/>
            <person name="Podicherti R."/>
            <person name="Tsui H.-C.T."/>
            <person name="Winkler M.E."/>
        </authorList>
    </citation>
    <scope>NUCLEOTIDE SEQUENCE</scope>
</reference>
<protein>
    <recommendedName>
        <fullName evidence="9">RecC C-terminal domain-containing protein</fullName>
    </recommendedName>
</protein>
<keyword evidence="8" id="KW-0234">DNA repair</keyword>
<evidence type="ECO:0000256" key="5">
    <source>
        <dbReference type="ARBA" id="ARBA00022839"/>
    </source>
</evidence>
<keyword evidence="5" id="KW-0269">Exonuclease</keyword>
<organism evidence="10">
    <name type="scientific">marine metagenome</name>
    <dbReference type="NCBI Taxonomy" id="408172"/>
    <lineage>
        <taxon>unclassified sequences</taxon>
        <taxon>metagenomes</taxon>
        <taxon>ecological metagenomes</taxon>
    </lineage>
</organism>
<dbReference type="InterPro" id="IPR011335">
    <property type="entry name" value="Restrct_endonuc-II-like"/>
</dbReference>
<dbReference type="Pfam" id="PF17946">
    <property type="entry name" value="RecC_C"/>
    <property type="match status" value="1"/>
</dbReference>
<dbReference type="SUPFAM" id="SSF52980">
    <property type="entry name" value="Restriction endonuclease-like"/>
    <property type="match status" value="1"/>
</dbReference>
<proteinExistence type="predicted"/>
<sequence length="181" mass="20172">HGFSEKIGLFELTGEVEPVHGNTLLAGRPAITKVKDLMEGWIRHLAANAFGPLSGNTTTVVAGTEEQSTFSPSSRDEARDTLDRLLELYWEGLCRPLPFFPETSSKWLETMRANEEVTEESGKRKDPLDAARLKWEGGEFTFGEGRTFANRLCFPQDPVDEPEFAELADEILGKLKGQLET</sequence>
<evidence type="ECO:0000259" key="9">
    <source>
        <dbReference type="Pfam" id="PF17946"/>
    </source>
</evidence>
<evidence type="ECO:0000256" key="7">
    <source>
        <dbReference type="ARBA" id="ARBA00023125"/>
    </source>
</evidence>
<keyword evidence="3" id="KW-0227">DNA damage</keyword>
<keyword evidence="7" id="KW-0238">DNA-binding</keyword>
<dbReference type="EMBL" id="UINC01117488">
    <property type="protein sequence ID" value="SVC89943.1"/>
    <property type="molecule type" value="Genomic_DNA"/>
</dbReference>
<dbReference type="PANTHER" id="PTHR30591">
    <property type="entry name" value="RECBCD ENZYME SUBUNIT RECC"/>
    <property type="match status" value="1"/>
</dbReference>
<name>A0A382QWP3_9ZZZZ</name>
<gene>
    <name evidence="10" type="ORF">METZ01_LOCUS342797</name>
</gene>
<accession>A0A382QWP3</accession>
<dbReference type="GO" id="GO:0003677">
    <property type="term" value="F:DNA binding"/>
    <property type="evidence" value="ECO:0007669"/>
    <property type="project" value="UniProtKB-KW"/>
</dbReference>
<dbReference type="GO" id="GO:0005524">
    <property type="term" value="F:ATP binding"/>
    <property type="evidence" value="ECO:0007669"/>
    <property type="project" value="UniProtKB-KW"/>
</dbReference>